<evidence type="ECO:0000256" key="7">
    <source>
        <dbReference type="ARBA" id="ARBA00022801"/>
    </source>
</evidence>
<dbReference type="GO" id="GO:0005615">
    <property type="term" value="C:extracellular space"/>
    <property type="evidence" value="ECO:0007669"/>
    <property type="project" value="TreeGrafter"/>
</dbReference>
<evidence type="ECO:0000256" key="5">
    <source>
        <dbReference type="ARBA" id="ARBA00022723"/>
    </source>
</evidence>
<reference evidence="13" key="1">
    <citation type="submission" date="2021-03" db="EMBL/GenBank/DDBJ databases">
        <authorList>
            <person name="Bekaert M."/>
        </authorList>
    </citation>
    <scope>NUCLEOTIDE SEQUENCE</scope>
</reference>
<dbReference type="GO" id="GO:0006508">
    <property type="term" value="P:proteolysis"/>
    <property type="evidence" value="ECO:0007669"/>
    <property type="project" value="UniProtKB-KW"/>
</dbReference>
<sequence>MKSVLVLSFLLVNTISQIVPECKSPGILAAMKKNPAIKNHIIERHQGLSNARQIDFKKYNKYPVIENFLISLSNHPSVGPSGKGKIFAYREVIGKTAENRAIHLIKIFQKKNGERGKRRRKMKPAILIDGGIHAREWISPAVVLYIINQLKNNPTKDPAIEKLVVMYDWYIIPVLNPDGYVYSYTTDPCWRKNRRQTSNDPKCFGVDLNRNFGFDNESWNPAVGGSRDPCDYQRFAGNGPFTEDESKALRRVMDRNKKKIVNFLAYWTFHNYLQIIAYPIGYDKLKELADKKDLQNAGNVAAAAIFKKHQKKYRVDQSSFIKEFGLIAGASDDYARGGANIKYSYTIELRDTGAKKFFLPATEIIPNGEEILEGVKAFANHIYKHRRKYYYYNKR</sequence>
<evidence type="ECO:0000256" key="3">
    <source>
        <dbReference type="ARBA" id="ARBA00022645"/>
    </source>
</evidence>
<dbReference type="Gene3D" id="3.40.630.10">
    <property type="entry name" value="Zn peptidases"/>
    <property type="match status" value="1"/>
</dbReference>
<keyword evidence="7" id="KW-0378">Hydrolase</keyword>
<keyword evidence="6 11" id="KW-0732">Signal</keyword>
<dbReference type="Proteomes" id="UP000683360">
    <property type="component" value="Unassembled WGS sequence"/>
</dbReference>
<evidence type="ECO:0000259" key="12">
    <source>
        <dbReference type="PROSITE" id="PS52035"/>
    </source>
</evidence>
<evidence type="ECO:0000313" key="13">
    <source>
        <dbReference type="EMBL" id="CAG2250243.1"/>
    </source>
</evidence>
<dbReference type="InterPro" id="IPR000834">
    <property type="entry name" value="Peptidase_M14"/>
</dbReference>
<evidence type="ECO:0000256" key="4">
    <source>
        <dbReference type="ARBA" id="ARBA00022670"/>
    </source>
</evidence>
<keyword evidence="5" id="KW-0479">Metal-binding</keyword>
<evidence type="ECO:0000256" key="6">
    <source>
        <dbReference type="ARBA" id="ARBA00022729"/>
    </source>
</evidence>
<dbReference type="PRINTS" id="PR00765">
    <property type="entry name" value="CRBOXYPTASEA"/>
</dbReference>
<feature type="domain" description="Peptidase M14" evidence="12">
    <location>
        <begin position="58"/>
        <end position="382"/>
    </location>
</feature>
<evidence type="ECO:0000256" key="11">
    <source>
        <dbReference type="SAM" id="SignalP"/>
    </source>
</evidence>
<keyword evidence="8" id="KW-0862">Zinc</keyword>
<accession>A0A8S3V1M3</accession>
<dbReference type="AlphaFoldDB" id="A0A8S3V1M3"/>
<dbReference type="EMBL" id="CAJPWZ010003046">
    <property type="protein sequence ID" value="CAG2250243.1"/>
    <property type="molecule type" value="Genomic_DNA"/>
</dbReference>
<dbReference type="PANTHER" id="PTHR11705:SF91">
    <property type="entry name" value="FI01817P-RELATED"/>
    <property type="match status" value="1"/>
</dbReference>
<evidence type="ECO:0000313" key="14">
    <source>
        <dbReference type="Proteomes" id="UP000683360"/>
    </source>
</evidence>
<protein>
    <recommendedName>
        <fullName evidence="12">Peptidase M14 domain-containing protein</fullName>
    </recommendedName>
</protein>
<dbReference type="PROSITE" id="PS52035">
    <property type="entry name" value="PEPTIDASE_M14"/>
    <property type="match status" value="1"/>
</dbReference>
<dbReference type="SMART" id="SM00631">
    <property type="entry name" value="Zn_pept"/>
    <property type="match status" value="1"/>
</dbReference>
<dbReference type="SUPFAM" id="SSF53187">
    <property type="entry name" value="Zn-dependent exopeptidases"/>
    <property type="match status" value="1"/>
</dbReference>
<comment type="caution">
    <text evidence="13">The sequence shown here is derived from an EMBL/GenBank/DDBJ whole genome shotgun (WGS) entry which is preliminary data.</text>
</comment>
<keyword evidence="3" id="KW-0121">Carboxypeptidase</keyword>
<dbReference type="CDD" id="cd03860">
    <property type="entry name" value="M14_CP_A-B_like"/>
    <property type="match status" value="1"/>
</dbReference>
<dbReference type="GO" id="GO:0008270">
    <property type="term" value="F:zinc ion binding"/>
    <property type="evidence" value="ECO:0007669"/>
    <property type="project" value="InterPro"/>
</dbReference>
<proteinExistence type="inferred from homology"/>
<evidence type="ECO:0000256" key="9">
    <source>
        <dbReference type="ARBA" id="ARBA00023049"/>
    </source>
</evidence>
<name>A0A8S3V1M3_MYTED</name>
<keyword evidence="4" id="KW-0645">Protease</keyword>
<dbReference type="OrthoDB" id="3626597at2759"/>
<dbReference type="InterPro" id="IPR057246">
    <property type="entry name" value="CARBOXYPEPT_ZN_1"/>
</dbReference>
<organism evidence="13 14">
    <name type="scientific">Mytilus edulis</name>
    <name type="common">Blue mussel</name>
    <dbReference type="NCBI Taxonomy" id="6550"/>
    <lineage>
        <taxon>Eukaryota</taxon>
        <taxon>Metazoa</taxon>
        <taxon>Spiralia</taxon>
        <taxon>Lophotrochozoa</taxon>
        <taxon>Mollusca</taxon>
        <taxon>Bivalvia</taxon>
        <taxon>Autobranchia</taxon>
        <taxon>Pteriomorphia</taxon>
        <taxon>Mytilida</taxon>
        <taxon>Mytiloidea</taxon>
        <taxon>Mytilidae</taxon>
        <taxon>Mytilinae</taxon>
        <taxon>Mytilus</taxon>
    </lineage>
</organism>
<dbReference type="Pfam" id="PF00246">
    <property type="entry name" value="Peptidase_M14"/>
    <property type="match status" value="1"/>
</dbReference>
<dbReference type="GO" id="GO:0004181">
    <property type="term" value="F:metallocarboxypeptidase activity"/>
    <property type="evidence" value="ECO:0007669"/>
    <property type="project" value="InterPro"/>
</dbReference>
<dbReference type="PANTHER" id="PTHR11705">
    <property type="entry name" value="PROTEASE FAMILY M14 CARBOXYPEPTIDASE A,B"/>
    <property type="match status" value="1"/>
</dbReference>
<feature type="signal peptide" evidence="11">
    <location>
        <begin position="1"/>
        <end position="16"/>
    </location>
</feature>
<evidence type="ECO:0000256" key="8">
    <source>
        <dbReference type="ARBA" id="ARBA00022833"/>
    </source>
</evidence>
<comment type="cofactor">
    <cofactor evidence="1">
        <name>Zn(2+)</name>
        <dbReference type="ChEBI" id="CHEBI:29105"/>
    </cofactor>
</comment>
<dbReference type="FunFam" id="3.40.630.10:FF:000084">
    <property type="entry name" value="Carboxypeptidase B2"/>
    <property type="match status" value="1"/>
</dbReference>
<evidence type="ECO:0000256" key="2">
    <source>
        <dbReference type="ARBA" id="ARBA00005988"/>
    </source>
</evidence>
<dbReference type="PROSITE" id="PS00132">
    <property type="entry name" value="CARBOXYPEPT_ZN_1"/>
    <property type="match status" value="1"/>
</dbReference>
<feature type="active site" description="Proton donor/acceptor" evidence="10">
    <location>
        <position position="348"/>
    </location>
</feature>
<comment type="similarity">
    <text evidence="2 10">Belongs to the peptidase M14 family.</text>
</comment>
<keyword evidence="14" id="KW-1185">Reference proteome</keyword>
<feature type="chain" id="PRO_5035910006" description="Peptidase M14 domain-containing protein" evidence="11">
    <location>
        <begin position="17"/>
        <end position="395"/>
    </location>
</feature>
<evidence type="ECO:0000256" key="10">
    <source>
        <dbReference type="PROSITE-ProRule" id="PRU01379"/>
    </source>
</evidence>
<gene>
    <name evidence="13" type="ORF">MEDL_61976</name>
</gene>
<evidence type="ECO:0000256" key="1">
    <source>
        <dbReference type="ARBA" id="ARBA00001947"/>
    </source>
</evidence>
<keyword evidence="9" id="KW-0482">Metalloprotease</keyword>